<dbReference type="EMBL" id="AVOT02031859">
    <property type="protein sequence ID" value="MBW0525500.1"/>
    <property type="molecule type" value="Genomic_DNA"/>
</dbReference>
<protein>
    <submittedName>
        <fullName evidence="2">Uncharacterized protein</fullName>
    </submittedName>
</protein>
<feature type="compositionally biased region" description="Basic and acidic residues" evidence="1">
    <location>
        <begin position="38"/>
        <end position="47"/>
    </location>
</feature>
<reference evidence="2" key="1">
    <citation type="submission" date="2021-03" db="EMBL/GenBank/DDBJ databases">
        <title>Draft genome sequence of rust myrtle Austropuccinia psidii MF-1, a brazilian biotype.</title>
        <authorList>
            <person name="Quecine M.C."/>
            <person name="Pachon D.M.R."/>
            <person name="Bonatelli M.L."/>
            <person name="Correr F.H."/>
            <person name="Franceschini L.M."/>
            <person name="Leite T.F."/>
            <person name="Margarido G.R.A."/>
            <person name="Almeida C.A."/>
            <person name="Ferrarezi J.A."/>
            <person name="Labate C.A."/>
        </authorList>
    </citation>
    <scope>NUCLEOTIDE SEQUENCE</scope>
    <source>
        <strain evidence="2">MF-1</strain>
    </source>
</reference>
<name>A0A9Q3EUN5_9BASI</name>
<comment type="caution">
    <text evidence="2">The sequence shown here is derived from an EMBL/GenBank/DDBJ whole genome shotgun (WGS) entry which is preliminary data.</text>
</comment>
<accession>A0A9Q3EUN5</accession>
<organism evidence="2 3">
    <name type="scientific">Austropuccinia psidii MF-1</name>
    <dbReference type="NCBI Taxonomy" id="1389203"/>
    <lineage>
        <taxon>Eukaryota</taxon>
        <taxon>Fungi</taxon>
        <taxon>Dikarya</taxon>
        <taxon>Basidiomycota</taxon>
        <taxon>Pucciniomycotina</taxon>
        <taxon>Pucciniomycetes</taxon>
        <taxon>Pucciniales</taxon>
        <taxon>Sphaerophragmiaceae</taxon>
        <taxon>Austropuccinia</taxon>
    </lineage>
</organism>
<feature type="compositionally biased region" description="Low complexity" evidence="1">
    <location>
        <begin position="22"/>
        <end position="34"/>
    </location>
</feature>
<dbReference type="AlphaFoldDB" id="A0A9Q3EUN5"/>
<proteinExistence type="predicted"/>
<dbReference type="Proteomes" id="UP000765509">
    <property type="component" value="Unassembled WGS sequence"/>
</dbReference>
<evidence type="ECO:0000313" key="3">
    <source>
        <dbReference type="Proteomes" id="UP000765509"/>
    </source>
</evidence>
<sequence length="84" mass="9296">MNNCGMNVNGMESGDFTQEQSNNNNELTNKNNWNECGDNERENGHSDTEEEGQPNENAQGTNAERNQPGPLSFGQNIHASGRRN</sequence>
<evidence type="ECO:0000256" key="1">
    <source>
        <dbReference type="SAM" id="MobiDB-lite"/>
    </source>
</evidence>
<feature type="compositionally biased region" description="Polar residues" evidence="1">
    <location>
        <begin position="54"/>
        <end position="65"/>
    </location>
</feature>
<gene>
    <name evidence="2" type="ORF">O181_065215</name>
</gene>
<evidence type="ECO:0000313" key="2">
    <source>
        <dbReference type="EMBL" id="MBW0525500.1"/>
    </source>
</evidence>
<keyword evidence="3" id="KW-1185">Reference proteome</keyword>
<feature type="region of interest" description="Disordered" evidence="1">
    <location>
        <begin position="1"/>
        <end position="84"/>
    </location>
</feature>